<protein>
    <recommendedName>
        <fullName evidence="4">WXG100 family type VII secretion target</fullName>
    </recommendedName>
</protein>
<reference evidence="3" key="1">
    <citation type="submission" date="2023-07" db="EMBL/GenBank/DDBJ databases">
        <title>Description of three actinobacteria isolated from air of manufacturing shop in a pharmaceutical factory.</title>
        <authorList>
            <person name="Zhang D.-F."/>
        </authorList>
    </citation>
    <scope>NUCLEOTIDE SEQUENCE [LARGE SCALE GENOMIC DNA]</scope>
    <source>
        <strain evidence="3">CCTCC AB 207010</strain>
    </source>
</reference>
<evidence type="ECO:0000313" key="3">
    <source>
        <dbReference type="Proteomes" id="UP001260872"/>
    </source>
</evidence>
<evidence type="ECO:0000313" key="2">
    <source>
        <dbReference type="EMBL" id="MDR5710943.1"/>
    </source>
</evidence>
<name>A0ABU1FS06_9MICC</name>
<dbReference type="RefSeq" id="WP_310536331.1">
    <property type="nucleotide sequence ID" value="NZ_BAAAOC010000093.1"/>
</dbReference>
<keyword evidence="1" id="KW-0175">Coiled coil</keyword>
<dbReference type="EMBL" id="JAVKGT010000004">
    <property type="protein sequence ID" value="MDR5710943.1"/>
    <property type="molecule type" value="Genomic_DNA"/>
</dbReference>
<accession>A0ABU1FS06</accession>
<comment type="caution">
    <text evidence="2">The sequence shown here is derived from an EMBL/GenBank/DDBJ whole genome shotgun (WGS) entry which is preliminary data.</text>
</comment>
<proteinExistence type="predicted"/>
<evidence type="ECO:0008006" key="4">
    <source>
        <dbReference type="Google" id="ProtNLM"/>
    </source>
</evidence>
<organism evidence="2 3">
    <name type="scientific">Nesterenkonia flava</name>
    <dbReference type="NCBI Taxonomy" id="469799"/>
    <lineage>
        <taxon>Bacteria</taxon>
        <taxon>Bacillati</taxon>
        <taxon>Actinomycetota</taxon>
        <taxon>Actinomycetes</taxon>
        <taxon>Micrococcales</taxon>
        <taxon>Micrococcaceae</taxon>
        <taxon>Nesterenkonia</taxon>
    </lineage>
</organism>
<gene>
    <name evidence="2" type="ORF">RH857_02140</name>
</gene>
<dbReference type="Proteomes" id="UP001260872">
    <property type="component" value="Unassembled WGS sequence"/>
</dbReference>
<sequence length="450" mass="45881">MTTTMVTSGPASGEGPGQGLFHVVDLDDPGAVRAAGRALSGGATDVLTRMQAAQSAFQQITAQWQAAETPLLQSAFISPVTTARELSSAGQLMQVALSNYAASLEDLRTERTRLLNDIREFETTGVAGAEDTDWAAREERITELQQRCRNLAAAKDEAQNTCAQSLAGITTSASQTRSSPEGAREADVAEETHEDYTFHDSGWAAATVGLGVASSVQSWVSRAHTVAGPLLGASRTMARQGWMPGLVQKFANANSTSSGLVNRLTGWDASKVTNAGQWMSRADPGNPFALAASPTLANLGKNLRPKDVLRRTLANLNPKNKVPSPGMKGWSTAGKWIGRAGSVLTAATSFVGSWNEDSAKHPSMHGAEKGARAAVDAAATTAGAWAGAKGGAAVGAAIGTALGPAGTVVGGIVGGVIGGMAGGAVGDKVGDLAKGAVSSITDGVKSLFGG</sequence>
<feature type="coiled-coil region" evidence="1">
    <location>
        <begin position="97"/>
        <end position="161"/>
    </location>
</feature>
<keyword evidence="3" id="KW-1185">Reference proteome</keyword>
<evidence type="ECO:0000256" key="1">
    <source>
        <dbReference type="SAM" id="Coils"/>
    </source>
</evidence>